<dbReference type="AlphaFoldDB" id="A0A4Z1DIK6"/>
<protein>
    <submittedName>
        <fullName evidence="1">Uncharacterized protein</fullName>
    </submittedName>
</protein>
<comment type="caution">
    <text evidence="1">The sequence shown here is derived from an EMBL/GenBank/DDBJ whole genome shotgun (WGS) entry which is preliminary data.</text>
</comment>
<dbReference type="Proteomes" id="UP000298159">
    <property type="component" value="Unassembled WGS sequence"/>
</dbReference>
<evidence type="ECO:0000313" key="2">
    <source>
        <dbReference type="Proteomes" id="UP000298159"/>
    </source>
</evidence>
<reference evidence="1 2" key="1">
    <citation type="submission" date="2019-04" db="EMBL/GenBank/DDBJ databases">
        <title>Streptomyces sp. nov. Bv016 isolated from bark of Buahinia variegata.</title>
        <authorList>
            <person name="Kanchanasin P."/>
            <person name="Tanasupawat S."/>
            <person name="Yuki M."/>
            <person name="Kudo T."/>
        </authorList>
    </citation>
    <scope>NUCLEOTIDE SEQUENCE [LARGE SCALE GENOMIC DNA]</scope>
    <source>
        <strain evidence="1 2">Bv016</strain>
    </source>
</reference>
<dbReference type="EMBL" id="SRRT01000001">
    <property type="protein sequence ID" value="TGN81970.1"/>
    <property type="molecule type" value="Genomic_DNA"/>
</dbReference>
<name>A0A4Z1DIK6_9ACTN</name>
<sequence>MAEHGFSGTESEIESWNPQRAQWRVEFRRTASDEQRPAVKCYFIEGVGLTCVLVDGLRGPQVSCQGIQLIGRVPSELDAQMEAHALERELGIWFCPTGDLGWPDFGFERGAQRAGDTVVSWASFFNTGEIAGTSWDITPAEVWHHW</sequence>
<keyword evidence="2" id="KW-1185">Reference proteome</keyword>
<evidence type="ECO:0000313" key="1">
    <source>
        <dbReference type="EMBL" id="TGN81970.1"/>
    </source>
</evidence>
<organism evidence="1 2">
    <name type="scientific">Streptomyces bauhiniae</name>
    <dbReference type="NCBI Taxonomy" id="2340725"/>
    <lineage>
        <taxon>Bacteria</taxon>
        <taxon>Bacillati</taxon>
        <taxon>Actinomycetota</taxon>
        <taxon>Actinomycetes</taxon>
        <taxon>Kitasatosporales</taxon>
        <taxon>Streptomycetaceae</taxon>
        <taxon>Streptomyces</taxon>
    </lineage>
</organism>
<proteinExistence type="predicted"/>
<accession>A0A4Z1DIK6</accession>
<gene>
    <name evidence="1" type="ORF">E5083_03770</name>
</gene>